<feature type="chain" id="PRO_5013347481" description="DUF1795 domain-containing protein" evidence="1">
    <location>
        <begin position="21"/>
        <end position="168"/>
    </location>
</feature>
<dbReference type="InterPro" id="IPR016123">
    <property type="entry name" value="Mog1/PsbP_a/b/a-sand"/>
</dbReference>
<proteinExistence type="predicted"/>
<dbReference type="STRING" id="317577.GCA_000419625_02014"/>
<reference evidence="2 3" key="1">
    <citation type="submission" date="2017-05" db="EMBL/GenBank/DDBJ databases">
        <title>The complete genome sequence of Deinococcus ficus isolated from the rhizosphere of the Ficus religiosa L. in Taiwan.</title>
        <authorList>
            <person name="Wu K.-M."/>
            <person name="Liao T.-L."/>
            <person name="Liu Y.-M."/>
            <person name="Young C.-C."/>
            <person name="Tsai S.-F."/>
        </authorList>
    </citation>
    <scope>NUCLEOTIDE SEQUENCE [LARGE SCALE GENOMIC DNA]</scope>
    <source>
        <strain evidence="2 3">CC-FR2-10</strain>
    </source>
</reference>
<dbReference type="RefSeq" id="WP_081425826.1">
    <property type="nucleotide sequence ID" value="NZ_CP021081.1"/>
</dbReference>
<accession>A0A221SX28</accession>
<gene>
    <name evidence="2" type="ORF">DFI_09495</name>
</gene>
<evidence type="ECO:0000313" key="2">
    <source>
        <dbReference type="EMBL" id="ASN81209.1"/>
    </source>
</evidence>
<evidence type="ECO:0008006" key="4">
    <source>
        <dbReference type="Google" id="ProtNLM"/>
    </source>
</evidence>
<protein>
    <recommendedName>
        <fullName evidence="4">DUF1795 domain-containing protein</fullName>
    </recommendedName>
</protein>
<dbReference type="KEGG" id="dfc:DFI_09495"/>
<evidence type="ECO:0000313" key="3">
    <source>
        <dbReference type="Proteomes" id="UP000259030"/>
    </source>
</evidence>
<organism evidence="2 3">
    <name type="scientific">Deinococcus ficus</name>
    <dbReference type="NCBI Taxonomy" id="317577"/>
    <lineage>
        <taxon>Bacteria</taxon>
        <taxon>Thermotogati</taxon>
        <taxon>Deinococcota</taxon>
        <taxon>Deinococci</taxon>
        <taxon>Deinococcales</taxon>
        <taxon>Deinococcaceae</taxon>
        <taxon>Deinococcus</taxon>
    </lineage>
</organism>
<keyword evidence="3" id="KW-1185">Reference proteome</keyword>
<sequence length="168" mass="17891">MRHPCVLPVLLTAALGAAQAATFTSPRDGLSVTAPPGWLKRDVAGVTVKYAAPTTVQGFRPNINVVVQTLKTPMTLAQYYARSAADLKLLLPGGKILGNAPLTFGGIKGSQTTYQGRQGARTLYYQSAYILRGKKAYLITGTTLKGAGAEAALKKVMTPFVKSFRFTK</sequence>
<dbReference type="EMBL" id="CP021081">
    <property type="protein sequence ID" value="ASN81209.1"/>
    <property type="molecule type" value="Genomic_DNA"/>
</dbReference>
<keyword evidence="1" id="KW-0732">Signal</keyword>
<evidence type="ECO:0000256" key="1">
    <source>
        <dbReference type="SAM" id="SignalP"/>
    </source>
</evidence>
<dbReference type="InterPro" id="IPR014894">
    <property type="entry name" value="DcrB/EagT6"/>
</dbReference>
<dbReference type="SUPFAM" id="SSF55724">
    <property type="entry name" value="Mog1p/PsbP-like"/>
    <property type="match status" value="1"/>
</dbReference>
<dbReference type="Gene3D" id="3.40.1000.10">
    <property type="entry name" value="Mog1/PsbP, alpha/beta/alpha sandwich"/>
    <property type="match status" value="1"/>
</dbReference>
<dbReference type="Proteomes" id="UP000259030">
    <property type="component" value="Chromosome"/>
</dbReference>
<dbReference type="AlphaFoldDB" id="A0A221SX28"/>
<dbReference type="Pfam" id="PF08786">
    <property type="entry name" value="DcrB"/>
    <property type="match status" value="1"/>
</dbReference>
<name>A0A221SX28_9DEIO</name>
<feature type="signal peptide" evidence="1">
    <location>
        <begin position="1"/>
        <end position="20"/>
    </location>
</feature>